<accession>A0A8J2PEK2</accession>
<dbReference type="PROSITE" id="PS51253">
    <property type="entry name" value="HTH_CENPB"/>
    <property type="match status" value="1"/>
</dbReference>
<reference evidence="3" key="1">
    <citation type="submission" date="2021-06" db="EMBL/GenBank/DDBJ databases">
        <authorList>
            <person name="Hodson N. C."/>
            <person name="Mongue J. A."/>
            <person name="Jaron S. K."/>
        </authorList>
    </citation>
    <scope>NUCLEOTIDE SEQUENCE</scope>
</reference>
<organism evidence="3 4">
    <name type="scientific">Allacma fusca</name>
    <dbReference type="NCBI Taxonomy" id="39272"/>
    <lineage>
        <taxon>Eukaryota</taxon>
        <taxon>Metazoa</taxon>
        <taxon>Ecdysozoa</taxon>
        <taxon>Arthropoda</taxon>
        <taxon>Hexapoda</taxon>
        <taxon>Collembola</taxon>
        <taxon>Symphypleona</taxon>
        <taxon>Sminthuridae</taxon>
        <taxon>Allacma</taxon>
    </lineage>
</organism>
<evidence type="ECO:0000313" key="3">
    <source>
        <dbReference type="EMBL" id="CAG7734436.1"/>
    </source>
</evidence>
<protein>
    <recommendedName>
        <fullName evidence="2">HTH CENPB-type domain-containing protein</fullName>
    </recommendedName>
</protein>
<feature type="non-terminal residue" evidence="3">
    <location>
        <position position="1"/>
    </location>
</feature>
<dbReference type="Proteomes" id="UP000708208">
    <property type="component" value="Unassembled WGS sequence"/>
</dbReference>
<comment type="caution">
    <text evidence="3">The sequence shown here is derived from an EMBL/GenBank/DDBJ whole genome shotgun (WGS) entry which is preliminary data.</text>
</comment>
<dbReference type="OrthoDB" id="8036680at2759"/>
<feature type="domain" description="HTH CENPB-type" evidence="2">
    <location>
        <begin position="60"/>
        <end position="135"/>
    </location>
</feature>
<evidence type="ECO:0000256" key="1">
    <source>
        <dbReference type="ARBA" id="ARBA00023125"/>
    </source>
</evidence>
<dbReference type="EMBL" id="CAJVCH010269503">
    <property type="protein sequence ID" value="CAG7734436.1"/>
    <property type="molecule type" value="Genomic_DNA"/>
</dbReference>
<evidence type="ECO:0000313" key="4">
    <source>
        <dbReference type="Proteomes" id="UP000708208"/>
    </source>
</evidence>
<gene>
    <name evidence="3" type="ORF">AFUS01_LOCUS22827</name>
</gene>
<dbReference type="AlphaFoldDB" id="A0A8J2PEK2"/>
<dbReference type="InterPro" id="IPR006600">
    <property type="entry name" value="HTH_CenpB_DNA-bd_dom"/>
</dbReference>
<keyword evidence="4" id="KW-1185">Reference proteome</keyword>
<proteinExistence type="predicted"/>
<sequence>MGNRRVERKYPKVLGSEIRAAIDYYRRCGNQRKTCRRFSLTRSMFQKYLYGDHTKIPDECTQGRYPVFNKDQEDQLVSYILSIANRFYAMTRKAIGEMAFMLAERNGIQHPFKNGTASEDWVYCFLQRHQILAPRTGTPLSLARICRFTKPAVERFFDLLEEIIRAKGFNEHTIYNADETGVNLVP</sequence>
<name>A0A8J2PEK2_9HEXA</name>
<dbReference type="GO" id="GO:0003677">
    <property type="term" value="F:DNA binding"/>
    <property type="evidence" value="ECO:0007669"/>
    <property type="project" value="UniProtKB-KW"/>
</dbReference>
<evidence type="ECO:0000259" key="2">
    <source>
        <dbReference type="PROSITE" id="PS51253"/>
    </source>
</evidence>
<dbReference type="Pfam" id="PF03221">
    <property type="entry name" value="HTH_Tnp_Tc5"/>
    <property type="match status" value="1"/>
</dbReference>
<keyword evidence="1" id="KW-0238">DNA-binding</keyword>